<sequence>MATELCSGSSDAEKTLMCYAKSAEAELTRGLATTLCGVSGSKE</sequence>
<reference evidence="1" key="1">
    <citation type="submission" date="2022-01" db="EMBL/GenBank/DDBJ databases">
        <authorList>
            <person name="Lagorce A."/>
        </authorList>
    </citation>
    <scope>NUCLEOTIDE SEQUENCE</scope>
    <source>
        <strain evidence="1">Th15_F1_A12</strain>
    </source>
</reference>
<accession>A0AAU9R0K9</accession>
<organism evidence="1 2">
    <name type="scientific">Vibrio jasicida</name>
    <dbReference type="NCBI Taxonomy" id="766224"/>
    <lineage>
        <taxon>Bacteria</taxon>
        <taxon>Pseudomonadati</taxon>
        <taxon>Pseudomonadota</taxon>
        <taxon>Gammaproteobacteria</taxon>
        <taxon>Vibrionales</taxon>
        <taxon>Vibrionaceae</taxon>
        <taxon>Vibrio</taxon>
    </lineage>
</organism>
<name>A0AAU9R0K9_9VIBR</name>
<evidence type="ECO:0000313" key="2">
    <source>
        <dbReference type="Proteomes" id="UP001295462"/>
    </source>
</evidence>
<dbReference type="AlphaFoldDB" id="A0AAU9R0K9"/>
<dbReference type="Proteomes" id="UP001295462">
    <property type="component" value="Unassembled WGS sequence"/>
</dbReference>
<evidence type="ECO:0000313" key="1">
    <source>
        <dbReference type="EMBL" id="CAH1603618.1"/>
    </source>
</evidence>
<gene>
    <name evidence="1" type="ORF">THF1A12_790005</name>
</gene>
<comment type="caution">
    <text evidence="1">The sequence shown here is derived from an EMBL/GenBank/DDBJ whole genome shotgun (WGS) entry which is preliminary data.</text>
</comment>
<dbReference type="EMBL" id="CAKMUD010000137">
    <property type="protein sequence ID" value="CAH1603618.1"/>
    <property type="molecule type" value="Genomic_DNA"/>
</dbReference>
<proteinExistence type="predicted"/>
<protein>
    <submittedName>
        <fullName evidence="1">Uncharacterized protein</fullName>
    </submittedName>
</protein>